<evidence type="ECO:0000259" key="1">
    <source>
        <dbReference type="Pfam" id="PF12705"/>
    </source>
</evidence>
<dbReference type="EMBL" id="MLJW01000238">
    <property type="protein sequence ID" value="OIQ92190.1"/>
    <property type="molecule type" value="Genomic_DNA"/>
</dbReference>
<gene>
    <name evidence="2" type="ORF">GALL_258670</name>
</gene>
<comment type="caution">
    <text evidence="2">The sequence shown here is derived from an EMBL/GenBank/DDBJ whole genome shotgun (WGS) entry which is preliminary data.</text>
</comment>
<feature type="domain" description="PD-(D/E)XK endonuclease-like" evidence="1">
    <location>
        <begin position="37"/>
        <end position="171"/>
    </location>
</feature>
<dbReference type="AlphaFoldDB" id="A0A1J5R851"/>
<organism evidence="2">
    <name type="scientific">mine drainage metagenome</name>
    <dbReference type="NCBI Taxonomy" id="410659"/>
    <lineage>
        <taxon>unclassified sequences</taxon>
        <taxon>metagenomes</taxon>
        <taxon>ecological metagenomes</taxon>
    </lineage>
</organism>
<accession>A0A1J5R851</accession>
<proteinExistence type="predicted"/>
<protein>
    <recommendedName>
        <fullName evidence="1">PD-(D/E)XK endonuclease-like domain-containing protein</fullName>
    </recommendedName>
</protein>
<sequence length="183" mass="20310">MGFDAALIAFGGILAGLWLLWRLHSARTMGVLPPELRTARLIYAERSFRSVGPVSITAKVDRVYRNAAGRLVLLELKTRRARRTYLSDIIELSAQRIAVMTKTGEAVAEYAYVLTESPDGRKARFHRVMLMAPAGVVALALRRESLLVGETEARRARWPGVCGTCAFLQKCSPPRRNLRSPCA</sequence>
<dbReference type="InterPro" id="IPR038726">
    <property type="entry name" value="PDDEXK_AddAB-type"/>
</dbReference>
<evidence type="ECO:0000313" key="2">
    <source>
        <dbReference type="EMBL" id="OIQ92190.1"/>
    </source>
</evidence>
<dbReference type="Pfam" id="PF12705">
    <property type="entry name" value="PDDEXK_1"/>
    <property type="match status" value="1"/>
</dbReference>
<name>A0A1J5R851_9ZZZZ</name>
<reference evidence="2" key="1">
    <citation type="submission" date="2016-10" db="EMBL/GenBank/DDBJ databases">
        <title>Sequence of Gallionella enrichment culture.</title>
        <authorList>
            <person name="Poehlein A."/>
            <person name="Muehling M."/>
            <person name="Daniel R."/>
        </authorList>
    </citation>
    <scope>NUCLEOTIDE SEQUENCE</scope>
</reference>